<dbReference type="InterPro" id="IPR016047">
    <property type="entry name" value="M23ase_b-sheet_dom"/>
</dbReference>
<dbReference type="Pfam" id="PF01551">
    <property type="entry name" value="Peptidase_M23"/>
    <property type="match status" value="1"/>
</dbReference>
<proteinExistence type="predicted"/>
<dbReference type="CDD" id="cd12797">
    <property type="entry name" value="M23_peptidase"/>
    <property type="match status" value="1"/>
</dbReference>
<dbReference type="EMBL" id="VATY01000001">
    <property type="protein sequence ID" value="TMM58962.1"/>
    <property type="molecule type" value="Genomic_DNA"/>
</dbReference>
<feature type="domain" description="M23ase beta-sheet core" evidence="3">
    <location>
        <begin position="187"/>
        <end position="282"/>
    </location>
</feature>
<feature type="transmembrane region" description="Helical" evidence="2">
    <location>
        <begin position="42"/>
        <end position="63"/>
    </location>
</feature>
<organism evidence="4 5">
    <name type="scientific">Maribacter algarum</name>
    <name type="common">ex Zhang et al. 2020</name>
    <dbReference type="NCBI Taxonomy" id="2578118"/>
    <lineage>
        <taxon>Bacteria</taxon>
        <taxon>Pseudomonadati</taxon>
        <taxon>Bacteroidota</taxon>
        <taxon>Flavobacteriia</taxon>
        <taxon>Flavobacteriales</taxon>
        <taxon>Flavobacteriaceae</taxon>
        <taxon>Maribacter</taxon>
    </lineage>
</organism>
<reference evidence="4 5" key="1">
    <citation type="submission" date="2019-05" db="EMBL/GenBank/DDBJ databases">
        <authorList>
            <person name="Zhang J.-Y."/>
            <person name="Feg X."/>
            <person name="Du Z.-J."/>
        </authorList>
    </citation>
    <scope>NUCLEOTIDE SEQUENCE [LARGE SCALE GENOMIC DNA]</scope>
    <source>
        <strain evidence="4 5">RZ26</strain>
    </source>
</reference>
<dbReference type="GO" id="GO:0004222">
    <property type="term" value="F:metalloendopeptidase activity"/>
    <property type="evidence" value="ECO:0007669"/>
    <property type="project" value="TreeGrafter"/>
</dbReference>
<dbReference type="Gene3D" id="2.70.70.10">
    <property type="entry name" value="Glucose Permease (Domain IIA)"/>
    <property type="match status" value="1"/>
</dbReference>
<comment type="caution">
    <text evidence="4">The sequence shown here is derived from an EMBL/GenBank/DDBJ whole genome shotgun (WGS) entry which is preliminary data.</text>
</comment>
<sequence>MAKGVKKRKEIKRKLLHKYRLVILNESTFEEKISFKLSRLNVFVTGSLCIIGLIGLTTLLIAFTPLREYIPGYSSTKLKKQATDLTYQTDSLVRVLNNTNRYLDNIRMVLKGDIENNEINRDSLLEQFKLDPSTVDLTPIKQDSLLRAEVALEDKYNLFERSTAKTEIVLFPPVSGTITQIYDAKKKHYAIDVVAPRETPVKATADGMVIFAEWTADTGHVIIIEHKDGLLSVYKHNGSLNKSQGDVVRSGEVIASVGNTGELTTGPHLHFELWDKGAPINPQDFIDFK</sequence>
<keyword evidence="5" id="KW-1185">Reference proteome</keyword>
<dbReference type="PANTHER" id="PTHR21666">
    <property type="entry name" value="PEPTIDASE-RELATED"/>
    <property type="match status" value="1"/>
</dbReference>
<dbReference type="RefSeq" id="WP_138656895.1">
    <property type="nucleotide sequence ID" value="NZ_VATY01000001.1"/>
</dbReference>
<keyword evidence="2" id="KW-0472">Membrane</keyword>
<evidence type="ECO:0000256" key="2">
    <source>
        <dbReference type="SAM" id="Phobius"/>
    </source>
</evidence>
<gene>
    <name evidence="4" type="ORF">FEE95_05885</name>
</gene>
<evidence type="ECO:0000259" key="3">
    <source>
        <dbReference type="Pfam" id="PF01551"/>
    </source>
</evidence>
<accession>A0A5S3PXJ2</accession>
<dbReference type="InterPro" id="IPR011055">
    <property type="entry name" value="Dup_hybrid_motif"/>
</dbReference>
<protein>
    <submittedName>
        <fullName evidence="4">M23 family metallopeptidase</fullName>
    </submittedName>
</protein>
<dbReference type="AlphaFoldDB" id="A0A5S3PXJ2"/>
<dbReference type="Proteomes" id="UP000310314">
    <property type="component" value="Unassembled WGS sequence"/>
</dbReference>
<evidence type="ECO:0000313" key="5">
    <source>
        <dbReference type="Proteomes" id="UP000310314"/>
    </source>
</evidence>
<evidence type="ECO:0000256" key="1">
    <source>
        <dbReference type="ARBA" id="ARBA00022729"/>
    </source>
</evidence>
<name>A0A5S3PXJ2_9FLAO</name>
<keyword evidence="2" id="KW-0812">Transmembrane</keyword>
<dbReference type="OrthoDB" id="9814377at2"/>
<keyword evidence="1" id="KW-0732">Signal</keyword>
<dbReference type="InterPro" id="IPR050570">
    <property type="entry name" value="Cell_wall_metabolism_enzyme"/>
</dbReference>
<evidence type="ECO:0000313" key="4">
    <source>
        <dbReference type="EMBL" id="TMM58962.1"/>
    </source>
</evidence>
<keyword evidence="2" id="KW-1133">Transmembrane helix</keyword>
<dbReference type="SUPFAM" id="SSF51261">
    <property type="entry name" value="Duplicated hybrid motif"/>
    <property type="match status" value="1"/>
</dbReference>
<dbReference type="PANTHER" id="PTHR21666:SF289">
    <property type="entry name" value="L-ALA--D-GLU ENDOPEPTIDASE"/>
    <property type="match status" value="1"/>
</dbReference>